<protein>
    <submittedName>
        <fullName evidence="1">Uncharacterized protein</fullName>
    </submittedName>
</protein>
<keyword evidence="2" id="KW-1185">Reference proteome</keyword>
<evidence type="ECO:0000313" key="1">
    <source>
        <dbReference type="EMBL" id="KAJ7661681.1"/>
    </source>
</evidence>
<dbReference type="EMBL" id="JARKIE010000249">
    <property type="protein sequence ID" value="KAJ7661681.1"/>
    <property type="molecule type" value="Genomic_DNA"/>
</dbReference>
<reference evidence="1" key="1">
    <citation type="submission" date="2023-03" db="EMBL/GenBank/DDBJ databases">
        <title>Massive genome expansion in bonnet fungi (Mycena s.s.) driven by repeated elements and novel gene families across ecological guilds.</title>
        <authorList>
            <consortium name="Lawrence Berkeley National Laboratory"/>
            <person name="Harder C.B."/>
            <person name="Miyauchi S."/>
            <person name="Viragh M."/>
            <person name="Kuo A."/>
            <person name="Thoen E."/>
            <person name="Andreopoulos B."/>
            <person name="Lu D."/>
            <person name="Skrede I."/>
            <person name="Drula E."/>
            <person name="Henrissat B."/>
            <person name="Morin E."/>
            <person name="Kohler A."/>
            <person name="Barry K."/>
            <person name="LaButti K."/>
            <person name="Morin E."/>
            <person name="Salamov A."/>
            <person name="Lipzen A."/>
            <person name="Mereny Z."/>
            <person name="Hegedus B."/>
            <person name="Baldrian P."/>
            <person name="Stursova M."/>
            <person name="Weitz H."/>
            <person name="Taylor A."/>
            <person name="Grigoriev I.V."/>
            <person name="Nagy L.G."/>
            <person name="Martin F."/>
            <person name="Kauserud H."/>
        </authorList>
    </citation>
    <scope>NUCLEOTIDE SEQUENCE</scope>
    <source>
        <strain evidence="1">CBHHK067</strain>
    </source>
</reference>
<proteinExistence type="predicted"/>
<accession>A0AAD7CSV8</accession>
<dbReference type="Proteomes" id="UP001221757">
    <property type="component" value="Unassembled WGS sequence"/>
</dbReference>
<comment type="caution">
    <text evidence="1">The sequence shown here is derived from an EMBL/GenBank/DDBJ whole genome shotgun (WGS) entry which is preliminary data.</text>
</comment>
<dbReference type="AlphaFoldDB" id="A0AAD7CSV8"/>
<evidence type="ECO:0000313" key="2">
    <source>
        <dbReference type="Proteomes" id="UP001221757"/>
    </source>
</evidence>
<gene>
    <name evidence="1" type="ORF">B0H17DRAFT_1144647</name>
</gene>
<name>A0AAD7CSV8_MYCRO</name>
<sequence>MAPSELIWPESREEKKAKKERALYAALEINPLETAYNAIQKQFAEDIIALKKLRIEMLDTMNEPLEVVCEKLPPAEDLEIKVAVLRRYIRKKGLHLEDGRRRKPFWLNLDVWYESKARKLGPEFKTPWWGRYLDDTFDREYDLFVPSIERPLYRWTPMSMAGLVR</sequence>
<organism evidence="1 2">
    <name type="scientific">Mycena rosella</name>
    <name type="common">Pink bonnet</name>
    <name type="synonym">Agaricus rosellus</name>
    <dbReference type="NCBI Taxonomy" id="1033263"/>
    <lineage>
        <taxon>Eukaryota</taxon>
        <taxon>Fungi</taxon>
        <taxon>Dikarya</taxon>
        <taxon>Basidiomycota</taxon>
        <taxon>Agaricomycotina</taxon>
        <taxon>Agaricomycetes</taxon>
        <taxon>Agaricomycetidae</taxon>
        <taxon>Agaricales</taxon>
        <taxon>Marasmiineae</taxon>
        <taxon>Mycenaceae</taxon>
        <taxon>Mycena</taxon>
    </lineage>
</organism>